<dbReference type="SUPFAM" id="SSF52172">
    <property type="entry name" value="CheY-like"/>
    <property type="match status" value="1"/>
</dbReference>
<evidence type="ECO:0000259" key="6">
    <source>
        <dbReference type="PROSITE" id="PS50110"/>
    </source>
</evidence>
<protein>
    <submittedName>
        <fullName evidence="7">DNA-binding NarL/FixJ family response regulator</fullName>
    </submittedName>
</protein>
<keyword evidence="1" id="KW-0805">Transcription regulation</keyword>
<dbReference type="Pfam" id="PF00196">
    <property type="entry name" value="GerE"/>
    <property type="match status" value="1"/>
</dbReference>
<dbReference type="InterPro" id="IPR039420">
    <property type="entry name" value="WalR-like"/>
</dbReference>
<accession>A0A2T0TAU1</accession>
<dbReference type="GO" id="GO:0000160">
    <property type="term" value="P:phosphorelay signal transduction system"/>
    <property type="evidence" value="ECO:0007669"/>
    <property type="project" value="InterPro"/>
</dbReference>
<evidence type="ECO:0000256" key="4">
    <source>
        <dbReference type="PROSITE-ProRule" id="PRU00169"/>
    </source>
</evidence>
<evidence type="ECO:0000256" key="1">
    <source>
        <dbReference type="ARBA" id="ARBA00023015"/>
    </source>
</evidence>
<evidence type="ECO:0000313" key="7">
    <source>
        <dbReference type="EMBL" id="PRY42764.1"/>
    </source>
</evidence>
<sequence>MLDDECPRVLLVDAAQLITEGLRTSLNRTRTFRVVAIAHTAAQAQHHLRTTPVDIVITDVDIPGAGPLRTVHDATTRRPRAKVIVLSNRDSKHWAQAALDAGAAAYLLKTTPLVELLPVMLAVAHGATATVDAHLGELARLPSRLPPPAALNRLSAREFDVLAEVAKGLDNHRIAQRLFISTDTVKSHVRAILRKLGARDRAHAVAMVLNESGAVEPSGLPTTNP</sequence>
<dbReference type="CDD" id="cd06170">
    <property type="entry name" value="LuxR_C_like"/>
    <property type="match status" value="1"/>
</dbReference>
<evidence type="ECO:0000313" key="8">
    <source>
        <dbReference type="Proteomes" id="UP000239494"/>
    </source>
</evidence>
<reference evidence="7 8" key="1">
    <citation type="submission" date="2018-03" db="EMBL/GenBank/DDBJ databases">
        <title>Genomic Encyclopedia of Archaeal and Bacterial Type Strains, Phase II (KMG-II): from individual species to whole genera.</title>
        <authorList>
            <person name="Goeker M."/>
        </authorList>
    </citation>
    <scope>NUCLEOTIDE SEQUENCE [LARGE SCALE GENOMIC DNA]</scope>
    <source>
        <strain evidence="7 8">DSM 44720</strain>
    </source>
</reference>
<comment type="caution">
    <text evidence="7">The sequence shown here is derived from an EMBL/GenBank/DDBJ whole genome shotgun (WGS) entry which is preliminary data.</text>
</comment>
<feature type="domain" description="Response regulatory" evidence="6">
    <location>
        <begin position="8"/>
        <end position="124"/>
    </location>
</feature>
<keyword evidence="2 7" id="KW-0238">DNA-binding</keyword>
<dbReference type="EMBL" id="PVTF01000004">
    <property type="protein sequence ID" value="PRY42764.1"/>
    <property type="molecule type" value="Genomic_DNA"/>
</dbReference>
<dbReference type="PANTHER" id="PTHR43214:SF24">
    <property type="entry name" value="TRANSCRIPTIONAL REGULATORY PROTEIN NARL-RELATED"/>
    <property type="match status" value="1"/>
</dbReference>
<dbReference type="InterPro" id="IPR000792">
    <property type="entry name" value="Tscrpt_reg_LuxR_C"/>
</dbReference>
<keyword evidence="8" id="KW-1185">Reference proteome</keyword>
<dbReference type="InterPro" id="IPR011006">
    <property type="entry name" value="CheY-like_superfamily"/>
</dbReference>
<dbReference type="Pfam" id="PF00072">
    <property type="entry name" value="Response_reg"/>
    <property type="match status" value="1"/>
</dbReference>
<evidence type="ECO:0000259" key="5">
    <source>
        <dbReference type="PROSITE" id="PS50043"/>
    </source>
</evidence>
<dbReference type="Gene3D" id="3.40.50.2300">
    <property type="match status" value="1"/>
</dbReference>
<keyword evidence="4" id="KW-0597">Phosphoprotein</keyword>
<evidence type="ECO:0000256" key="2">
    <source>
        <dbReference type="ARBA" id="ARBA00023125"/>
    </source>
</evidence>
<feature type="modified residue" description="4-aspartylphosphate" evidence="4">
    <location>
        <position position="59"/>
    </location>
</feature>
<dbReference type="AlphaFoldDB" id="A0A2T0TAU1"/>
<dbReference type="PROSITE" id="PS50043">
    <property type="entry name" value="HTH_LUXR_2"/>
    <property type="match status" value="1"/>
</dbReference>
<dbReference type="GO" id="GO:0003677">
    <property type="term" value="F:DNA binding"/>
    <property type="evidence" value="ECO:0007669"/>
    <property type="project" value="UniProtKB-KW"/>
</dbReference>
<dbReference type="PANTHER" id="PTHR43214">
    <property type="entry name" value="TWO-COMPONENT RESPONSE REGULATOR"/>
    <property type="match status" value="1"/>
</dbReference>
<organism evidence="7 8">
    <name type="scientific">Umezawaea tangerina</name>
    <dbReference type="NCBI Taxonomy" id="84725"/>
    <lineage>
        <taxon>Bacteria</taxon>
        <taxon>Bacillati</taxon>
        <taxon>Actinomycetota</taxon>
        <taxon>Actinomycetes</taxon>
        <taxon>Pseudonocardiales</taxon>
        <taxon>Pseudonocardiaceae</taxon>
        <taxon>Umezawaea</taxon>
    </lineage>
</organism>
<dbReference type="SMART" id="SM00421">
    <property type="entry name" value="HTH_LUXR"/>
    <property type="match status" value="1"/>
</dbReference>
<proteinExistence type="predicted"/>
<dbReference type="RefSeq" id="WP_170155865.1">
    <property type="nucleotide sequence ID" value="NZ_PVTF01000004.1"/>
</dbReference>
<dbReference type="PRINTS" id="PR00038">
    <property type="entry name" value="HTHLUXR"/>
</dbReference>
<name>A0A2T0TAU1_9PSEU</name>
<evidence type="ECO:0000256" key="3">
    <source>
        <dbReference type="ARBA" id="ARBA00023163"/>
    </source>
</evidence>
<dbReference type="InterPro" id="IPR001789">
    <property type="entry name" value="Sig_transdc_resp-reg_receiver"/>
</dbReference>
<dbReference type="GO" id="GO:0006355">
    <property type="term" value="P:regulation of DNA-templated transcription"/>
    <property type="evidence" value="ECO:0007669"/>
    <property type="project" value="InterPro"/>
</dbReference>
<dbReference type="SMART" id="SM00448">
    <property type="entry name" value="REC"/>
    <property type="match status" value="1"/>
</dbReference>
<feature type="domain" description="HTH luxR-type" evidence="5">
    <location>
        <begin position="147"/>
        <end position="212"/>
    </location>
</feature>
<dbReference type="PROSITE" id="PS50110">
    <property type="entry name" value="RESPONSE_REGULATORY"/>
    <property type="match status" value="1"/>
</dbReference>
<dbReference type="Proteomes" id="UP000239494">
    <property type="component" value="Unassembled WGS sequence"/>
</dbReference>
<dbReference type="PROSITE" id="PS00622">
    <property type="entry name" value="HTH_LUXR_1"/>
    <property type="match status" value="1"/>
</dbReference>
<gene>
    <name evidence="7" type="ORF">CLV43_104601</name>
</gene>
<keyword evidence="3" id="KW-0804">Transcription</keyword>
<dbReference type="SUPFAM" id="SSF46894">
    <property type="entry name" value="C-terminal effector domain of the bipartite response regulators"/>
    <property type="match status" value="1"/>
</dbReference>
<dbReference type="InterPro" id="IPR016032">
    <property type="entry name" value="Sig_transdc_resp-reg_C-effctor"/>
</dbReference>